<dbReference type="EMBL" id="CP076135">
    <property type="protein sequence ID" value="QWG17848.1"/>
    <property type="molecule type" value="Genomic_DNA"/>
</dbReference>
<dbReference type="Proteomes" id="UP000680805">
    <property type="component" value="Chromosome"/>
</dbReference>
<proteinExistence type="predicted"/>
<evidence type="ECO:0000313" key="2">
    <source>
        <dbReference type="Proteomes" id="UP000680805"/>
    </source>
</evidence>
<reference evidence="1" key="1">
    <citation type="submission" date="2021-06" db="EMBL/GenBank/DDBJ databases">
        <title>Bradyrhizobium sp. S2-11-2 Genome sequencing.</title>
        <authorList>
            <person name="Jin L."/>
        </authorList>
    </citation>
    <scope>NUCLEOTIDE SEQUENCE</scope>
    <source>
        <strain evidence="1">S2-11-2</strain>
    </source>
</reference>
<protein>
    <submittedName>
        <fullName evidence="1">Uncharacterized protein</fullName>
    </submittedName>
</protein>
<dbReference type="RefSeq" id="WP_215613471.1">
    <property type="nucleotide sequence ID" value="NZ_CP076135.1"/>
</dbReference>
<dbReference type="AlphaFoldDB" id="A0A975RSE8"/>
<accession>A0A975RSE8</accession>
<gene>
    <name evidence="1" type="ORF">KMZ68_23325</name>
</gene>
<name>A0A975RSE8_9BRAD</name>
<sequence length="292" mass="32824">MAYSLVVAGLTTPLFDRIRKVSDKLLAPSGATIITPVSDHRRYERKYIDRILRAAHEYAKGQNESEPVSTLLIYIDYEDQSTTDLLDAFFPFGLPFALNPPDFSEASNRQQISNVLNEFTDEVIDAAREVRGLSRVVSEFTNVHNLTPLLLPIRNFRSDKLKSTLRDLYSGLSDSEDAKKFIDSAVKGFVAEHPRVYAPDDHHHCFSDGYLYFRSPGRDRHAIFRNAAADSHSLACLLNARSRMGGHYPANFHYDCVATNGSLADRYPNCHDVGTASSKKTHVNIAPNDFIR</sequence>
<dbReference type="KEGG" id="bsei:KMZ68_23325"/>
<organism evidence="1 2">
    <name type="scientific">Bradyrhizobium sediminis</name>
    <dbReference type="NCBI Taxonomy" id="2840469"/>
    <lineage>
        <taxon>Bacteria</taxon>
        <taxon>Pseudomonadati</taxon>
        <taxon>Pseudomonadota</taxon>
        <taxon>Alphaproteobacteria</taxon>
        <taxon>Hyphomicrobiales</taxon>
        <taxon>Nitrobacteraceae</taxon>
        <taxon>Bradyrhizobium</taxon>
    </lineage>
</organism>
<evidence type="ECO:0000313" key="1">
    <source>
        <dbReference type="EMBL" id="QWG17848.1"/>
    </source>
</evidence>